<dbReference type="PATRIC" id="fig|1134406.4.peg.2179"/>
<sequence>MYELKTKINDQPVEAFLNKVEDPQKQQDSFAILDMMAEITGQPPRMWGDSLVGFGKYQYKYASGHQGEWFLVGFSPRKQNLTLYFMSGFDEYDGLVAKLGKYKTGKSCLYIKKLEDVNQGVLRELIELSIKLMRASSA</sequence>
<dbReference type="AlphaFoldDB" id="A0A0P6YBQ9"/>
<evidence type="ECO:0000313" key="2">
    <source>
        <dbReference type="EMBL" id="KPL79372.1"/>
    </source>
</evidence>
<name>A0A0P6YBQ9_9CHLR</name>
<proteinExistence type="predicted"/>
<feature type="domain" description="YdhG-like" evidence="1">
    <location>
        <begin position="32"/>
        <end position="128"/>
    </location>
</feature>
<keyword evidence="3" id="KW-1185">Reference proteome</keyword>
<accession>A0A0P6YBQ9</accession>
<dbReference type="RefSeq" id="WP_075061427.1">
    <property type="nucleotide sequence ID" value="NZ_LGCL01000013.1"/>
</dbReference>
<dbReference type="InterPro" id="IPR014922">
    <property type="entry name" value="YdhG-like"/>
</dbReference>
<dbReference type="STRING" id="1134406.ADN00_02730"/>
<dbReference type="Gene3D" id="3.90.1150.200">
    <property type="match status" value="1"/>
</dbReference>
<dbReference type="Proteomes" id="UP000050417">
    <property type="component" value="Unassembled WGS sequence"/>
</dbReference>
<dbReference type="Pfam" id="PF08818">
    <property type="entry name" value="DUF1801"/>
    <property type="match status" value="1"/>
</dbReference>
<organism evidence="2 3">
    <name type="scientific">Ornatilinea apprima</name>
    <dbReference type="NCBI Taxonomy" id="1134406"/>
    <lineage>
        <taxon>Bacteria</taxon>
        <taxon>Bacillati</taxon>
        <taxon>Chloroflexota</taxon>
        <taxon>Anaerolineae</taxon>
        <taxon>Anaerolineales</taxon>
        <taxon>Anaerolineaceae</taxon>
        <taxon>Ornatilinea</taxon>
    </lineage>
</organism>
<evidence type="ECO:0000313" key="3">
    <source>
        <dbReference type="Proteomes" id="UP000050417"/>
    </source>
</evidence>
<evidence type="ECO:0000259" key="1">
    <source>
        <dbReference type="Pfam" id="PF08818"/>
    </source>
</evidence>
<reference evidence="2 3" key="1">
    <citation type="submission" date="2015-07" db="EMBL/GenBank/DDBJ databases">
        <title>Genome sequence of Ornatilinea apprima DSM 23815.</title>
        <authorList>
            <person name="Hemp J."/>
            <person name="Ward L.M."/>
            <person name="Pace L.A."/>
            <person name="Fischer W.W."/>
        </authorList>
    </citation>
    <scope>NUCLEOTIDE SEQUENCE [LARGE SCALE GENOMIC DNA]</scope>
    <source>
        <strain evidence="2 3">P3M-1</strain>
    </source>
</reference>
<comment type="caution">
    <text evidence="2">The sequence shown here is derived from an EMBL/GenBank/DDBJ whole genome shotgun (WGS) entry which is preliminary data.</text>
</comment>
<dbReference type="OrthoDB" id="5951444at2"/>
<protein>
    <recommendedName>
        <fullName evidence="1">YdhG-like domain-containing protein</fullName>
    </recommendedName>
</protein>
<dbReference type="EMBL" id="LGCL01000013">
    <property type="protein sequence ID" value="KPL79372.1"/>
    <property type="molecule type" value="Genomic_DNA"/>
</dbReference>
<gene>
    <name evidence="2" type="ORF">ADN00_02730</name>
</gene>
<dbReference type="SUPFAM" id="SSF159888">
    <property type="entry name" value="YdhG-like"/>
    <property type="match status" value="1"/>
</dbReference>